<accession>A0A8B9WLW3</accession>
<evidence type="ECO:0008006" key="4">
    <source>
        <dbReference type="Google" id="ProtNLM"/>
    </source>
</evidence>
<reference evidence="2" key="1">
    <citation type="submission" date="2019-05" db="EMBL/GenBank/DDBJ databases">
        <authorList>
            <person name="Zhang S."/>
            <person name="Liu J."/>
        </authorList>
    </citation>
    <scope>NUCLEOTIDE SEQUENCE [LARGE SCALE GENOMIC DNA]</scope>
</reference>
<feature type="compositionally biased region" description="Polar residues" evidence="1">
    <location>
        <begin position="269"/>
        <end position="282"/>
    </location>
</feature>
<dbReference type="Ensembl" id="ENSBGRT00000009133.1">
    <property type="protein sequence ID" value="ENSBGRP00000007939.1"/>
    <property type="gene ID" value="ENSBGRG00000004869.1"/>
</dbReference>
<dbReference type="InterPro" id="IPR024857">
    <property type="entry name" value="Cappuccino"/>
</dbReference>
<feature type="region of interest" description="Disordered" evidence="1">
    <location>
        <begin position="252"/>
        <end position="282"/>
    </location>
</feature>
<name>A0A8B9WLW3_BOSMU</name>
<dbReference type="GeneTree" id="ENSGT00390000006790"/>
<feature type="region of interest" description="Disordered" evidence="1">
    <location>
        <begin position="133"/>
        <end position="161"/>
    </location>
</feature>
<evidence type="ECO:0000256" key="1">
    <source>
        <dbReference type="SAM" id="MobiDB-lite"/>
    </source>
</evidence>
<evidence type="ECO:0000313" key="2">
    <source>
        <dbReference type="Ensembl" id="ENSBGRP00000007939.1"/>
    </source>
</evidence>
<dbReference type="PANTHER" id="PTHR16230">
    <property type="entry name" value="CAPPUCCINO"/>
    <property type="match status" value="1"/>
</dbReference>
<protein>
    <recommendedName>
        <fullName evidence="4">Breast carcinoma-amplified sequence 4</fullName>
    </recommendedName>
</protein>
<proteinExistence type="predicted"/>
<keyword evidence="3" id="KW-1185">Reference proteome</keyword>
<dbReference type="Proteomes" id="UP000694520">
    <property type="component" value="Chromosome 12"/>
</dbReference>
<dbReference type="AlphaFoldDB" id="A0A8B9WLW3"/>
<dbReference type="GO" id="GO:0031083">
    <property type="term" value="C:BLOC-1 complex"/>
    <property type="evidence" value="ECO:0007669"/>
    <property type="project" value="TreeGrafter"/>
</dbReference>
<organism evidence="2 3">
    <name type="scientific">Bos mutus grunniens</name>
    <name type="common">Wild yak</name>
    <name type="synonym">Bos grunniens</name>
    <dbReference type="NCBI Taxonomy" id="30521"/>
    <lineage>
        <taxon>Eukaryota</taxon>
        <taxon>Metazoa</taxon>
        <taxon>Chordata</taxon>
        <taxon>Craniata</taxon>
        <taxon>Vertebrata</taxon>
        <taxon>Euteleostomi</taxon>
        <taxon>Mammalia</taxon>
        <taxon>Eutheria</taxon>
        <taxon>Laurasiatheria</taxon>
        <taxon>Artiodactyla</taxon>
        <taxon>Ruminantia</taxon>
        <taxon>Pecora</taxon>
        <taxon>Bovidae</taxon>
        <taxon>Bovinae</taxon>
        <taxon>Bos</taxon>
    </lineage>
</organism>
<reference evidence="2" key="3">
    <citation type="submission" date="2025-09" db="UniProtKB">
        <authorList>
            <consortium name="Ensembl"/>
        </authorList>
    </citation>
    <scope>IDENTIFICATION</scope>
</reference>
<reference evidence="2" key="2">
    <citation type="submission" date="2025-08" db="UniProtKB">
        <authorList>
            <consortium name="Ensembl"/>
        </authorList>
    </citation>
    <scope>IDENTIFICATION</scope>
</reference>
<sequence>MLLVDADRPEPVRGGARELAVFLTPEPGAEAKEVEETIEGLLLRLEEFCSLADMIRSDTSQILEENIPLLKAKVVEMRGIYAKVDQLEAFVKMVRRHVSFLEAHVLQAERDHGALSQALRKWLGSSGLPALGNVSIATSPPPPRPRSRERGTGNGSSKGTAGFCRQEAASGWLVGGWPGGWGIADPPWGAPVFPDWWCHGCPPPHPPFSKSCCLLTTGLSGVPMLVRNSSWPFLPHLRLRAISRIQVGFPFPGHKSPSSRPEGRGTVGGASSPQLAKASPSHTATSLDSSLCQRKGHCAPYTGGKTAMCCLPACLQVRDWPKASSSWIVASEFMVSEFLLIL</sequence>
<evidence type="ECO:0000313" key="3">
    <source>
        <dbReference type="Proteomes" id="UP000694520"/>
    </source>
</evidence>
<dbReference type="PANTHER" id="PTHR16230:SF5">
    <property type="entry name" value="BREAST CARCINOMA-AMPLIFIED SEQUENCE 4"/>
    <property type="match status" value="1"/>
</dbReference>